<protein>
    <submittedName>
        <fullName evidence="1">Uncharacterized protein</fullName>
    </submittedName>
</protein>
<reference evidence="1" key="2">
    <citation type="journal article" date="2015" name="Data Brief">
        <title>Shoot transcriptome of the giant reed, Arundo donax.</title>
        <authorList>
            <person name="Barrero R.A."/>
            <person name="Guerrero F.D."/>
            <person name="Moolhuijzen P."/>
            <person name="Goolsby J.A."/>
            <person name="Tidwell J."/>
            <person name="Bellgard S.E."/>
            <person name="Bellgard M.I."/>
        </authorList>
    </citation>
    <scope>NUCLEOTIDE SEQUENCE</scope>
    <source>
        <tissue evidence="1">Shoot tissue taken approximately 20 cm above the soil surface</tissue>
    </source>
</reference>
<proteinExistence type="predicted"/>
<accession>A0A0A9GRR6</accession>
<reference evidence="1" key="1">
    <citation type="submission" date="2014-09" db="EMBL/GenBank/DDBJ databases">
        <authorList>
            <person name="Magalhaes I.L.F."/>
            <person name="Oliveira U."/>
            <person name="Santos F.R."/>
            <person name="Vidigal T.H.D.A."/>
            <person name="Brescovit A.D."/>
            <person name="Santos A.J."/>
        </authorList>
    </citation>
    <scope>NUCLEOTIDE SEQUENCE</scope>
    <source>
        <tissue evidence="1">Shoot tissue taken approximately 20 cm above the soil surface</tissue>
    </source>
</reference>
<organism evidence="1">
    <name type="scientific">Arundo donax</name>
    <name type="common">Giant reed</name>
    <name type="synonym">Donax arundinaceus</name>
    <dbReference type="NCBI Taxonomy" id="35708"/>
    <lineage>
        <taxon>Eukaryota</taxon>
        <taxon>Viridiplantae</taxon>
        <taxon>Streptophyta</taxon>
        <taxon>Embryophyta</taxon>
        <taxon>Tracheophyta</taxon>
        <taxon>Spermatophyta</taxon>
        <taxon>Magnoliopsida</taxon>
        <taxon>Liliopsida</taxon>
        <taxon>Poales</taxon>
        <taxon>Poaceae</taxon>
        <taxon>PACMAD clade</taxon>
        <taxon>Arundinoideae</taxon>
        <taxon>Arundineae</taxon>
        <taxon>Arundo</taxon>
    </lineage>
</organism>
<dbReference type="AlphaFoldDB" id="A0A0A9GRR6"/>
<sequence>MDYQKILQMKDADWEVGCRMVDLLKFT</sequence>
<name>A0A0A9GRR6_ARUDO</name>
<evidence type="ECO:0000313" key="1">
    <source>
        <dbReference type="EMBL" id="JAE25236.1"/>
    </source>
</evidence>
<dbReference type="EMBL" id="GBRH01172660">
    <property type="protein sequence ID" value="JAE25236.1"/>
    <property type="molecule type" value="Transcribed_RNA"/>
</dbReference>